<evidence type="ECO:0000256" key="6">
    <source>
        <dbReference type="ARBA" id="ARBA00023288"/>
    </source>
</evidence>
<feature type="domain" description="EF-hand" evidence="7">
    <location>
        <begin position="314"/>
        <end position="349"/>
    </location>
</feature>
<proteinExistence type="inferred from homology"/>
<keyword evidence="2" id="KW-0519">Myristate</keyword>
<dbReference type="GO" id="GO:0005509">
    <property type="term" value="F:calcium ion binding"/>
    <property type="evidence" value="ECO:0007669"/>
    <property type="project" value="InterPro"/>
</dbReference>
<dbReference type="InterPro" id="IPR018247">
    <property type="entry name" value="EF_Hand_1_Ca_BS"/>
</dbReference>
<evidence type="ECO:0000256" key="4">
    <source>
        <dbReference type="ARBA" id="ARBA00022737"/>
    </source>
</evidence>
<dbReference type="Pfam" id="PF13499">
    <property type="entry name" value="EF-hand_7"/>
    <property type="match status" value="2"/>
</dbReference>
<dbReference type="AlphaFoldDB" id="I7M9T1"/>
<dbReference type="PROSITE" id="PS00018">
    <property type="entry name" value="EF_HAND_1"/>
    <property type="match status" value="4"/>
</dbReference>
<name>I7M9T1_TETTS</name>
<dbReference type="Gene3D" id="1.10.238.10">
    <property type="entry name" value="EF-hand"/>
    <property type="match status" value="3"/>
</dbReference>
<evidence type="ECO:0000256" key="1">
    <source>
        <dbReference type="ARBA" id="ARBA00006049"/>
    </source>
</evidence>
<dbReference type="RefSeq" id="XP_001022999.2">
    <property type="nucleotide sequence ID" value="XM_001022999.2"/>
</dbReference>
<gene>
    <name evidence="8" type="ORF">TTHERM_00348440</name>
</gene>
<dbReference type="EMBL" id="GG662523">
    <property type="protein sequence ID" value="EAS02754.2"/>
    <property type="molecule type" value="Genomic_DNA"/>
</dbReference>
<organism evidence="8 9">
    <name type="scientific">Tetrahymena thermophila (strain SB210)</name>
    <dbReference type="NCBI Taxonomy" id="312017"/>
    <lineage>
        <taxon>Eukaryota</taxon>
        <taxon>Sar</taxon>
        <taxon>Alveolata</taxon>
        <taxon>Ciliophora</taxon>
        <taxon>Intramacronucleata</taxon>
        <taxon>Oligohymenophorea</taxon>
        <taxon>Hymenostomatida</taxon>
        <taxon>Tetrahymenina</taxon>
        <taxon>Tetrahymenidae</taxon>
        <taxon>Tetrahymena</taxon>
    </lineage>
</organism>
<dbReference type="PANTHER" id="PTHR23055:SF178">
    <property type="entry name" value="NEUROCALCIN HOMOLOG"/>
    <property type="match status" value="1"/>
</dbReference>
<dbReference type="eggNOG" id="ENOG502RXDP">
    <property type="taxonomic scope" value="Eukaryota"/>
</dbReference>
<dbReference type="SMART" id="SM00054">
    <property type="entry name" value="EFh"/>
    <property type="match status" value="5"/>
</dbReference>
<evidence type="ECO:0000256" key="5">
    <source>
        <dbReference type="ARBA" id="ARBA00022837"/>
    </source>
</evidence>
<sequence>MGNFLGVRLTRNQKQSNENIDIINFLKKKKMKDIYEIVEIIRDYYPTNQTFTQDEFCDAFQLLLDEYCERLFLILENQHNPDGAIDLYESLATCVILCGDEFDLKIEFVFQLFDFNKNETIELDELILNNQASIRGLCKIASLPPPTLKQIEEYSMAIFKDVDSDKGGTVSLDEYKNWIKFNWELQDFFLKYANVQTFENAERRCTEFKFTFEKLFNTIVGNTAEFVDANILDSILTQELKLTQDGNMNILMNVLKATSKVDCPNIKEGQIYKKSYLSVMKSWGAFDSTDINGDNKLSIDEIKYLIYAYEGDKPDEDRLQYEMEQLDKDNSGYVSRKEWIEYLCIDPNNASKAAFRSDLKVLFLQYDQDRSGFLTKQELLQLLQQQMSSYTAIYQAKGGKDLQDYNGMVNSITETIMEQIEGKYQTGRVSWSQFKIFMEKAYVEMENLKEFLNSLL</sequence>
<dbReference type="PROSITE" id="PS50222">
    <property type="entry name" value="EF_HAND_2"/>
    <property type="match status" value="4"/>
</dbReference>
<comment type="similarity">
    <text evidence="1">Belongs to the recoverin family.</text>
</comment>
<evidence type="ECO:0000313" key="9">
    <source>
        <dbReference type="Proteomes" id="UP000009168"/>
    </source>
</evidence>
<evidence type="ECO:0000256" key="2">
    <source>
        <dbReference type="ARBA" id="ARBA00022707"/>
    </source>
</evidence>
<dbReference type="PANTHER" id="PTHR23055">
    <property type="entry name" value="CALCIUM BINDING PROTEINS"/>
    <property type="match status" value="1"/>
</dbReference>
<feature type="domain" description="EF-hand" evidence="7">
    <location>
        <begin position="150"/>
        <end position="185"/>
    </location>
</feature>
<dbReference type="CDD" id="cd00051">
    <property type="entry name" value="EFh"/>
    <property type="match status" value="2"/>
</dbReference>
<accession>I7M9T1</accession>
<keyword evidence="6" id="KW-0449">Lipoprotein</keyword>
<reference evidence="9" key="1">
    <citation type="journal article" date="2006" name="PLoS Biol.">
        <title>Macronuclear genome sequence of the ciliate Tetrahymena thermophila, a model eukaryote.</title>
        <authorList>
            <person name="Eisen J.A."/>
            <person name="Coyne R.S."/>
            <person name="Wu M."/>
            <person name="Wu D."/>
            <person name="Thiagarajan M."/>
            <person name="Wortman J.R."/>
            <person name="Badger J.H."/>
            <person name="Ren Q."/>
            <person name="Amedeo P."/>
            <person name="Jones K.M."/>
            <person name="Tallon L.J."/>
            <person name="Delcher A.L."/>
            <person name="Salzberg S.L."/>
            <person name="Silva J.C."/>
            <person name="Haas B.J."/>
            <person name="Majoros W.H."/>
            <person name="Farzad M."/>
            <person name="Carlton J.M."/>
            <person name="Smith R.K. Jr."/>
            <person name="Garg J."/>
            <person name="Pearlman R.E."/>
            <person name="Karrer K.M."/>
            <person name="Sun L."/>
            <person name="Manning G."/>
            <person name="Elde N.C."/>
            <person name="Turkewitz A.P."/>
            <person name="Asai D.J."/>
            <person name="Wilkes D.E."/>
            <person name="Wang Y."/>
            <person name="Cai H."/>
            <person name="Collins K."/>
            <person name="Stewart B.A."/>
            <person name="Lee S.R."/>
            <person name="Wilamowska K."/>
            <person name="Weinberg Z."/>
            <person name="Ruzzo W.L."/>
            <person name="Wloga D."/>
            <person name="Gaertig J."/>
            <person name="Frankel J."/>
            <person name="Tsao C.-C."/>
            <person name="Gorovsky M.A."/>
            <person name="Keeling P.J."/>
            <person name="Waller R.F."/>
            <person name="Patron N.J."/>
            <person name="Cherry J.M."/>
            <person name="Stover N.A."/>
            <person name="Krieger C.J."/>
            <person name="del Toro C."/>
            <person name="Ryder H.F."/>
            <person name="Williamson S.C."/>
            <person name="Barbeau R.A."/>
            <person name="Hamilton E.P."/>
            <person name="Orias E."/>
        </authorList>
    </citation>
    <scope>NUCLEOTIDE SEQUENCE [LARGE SCALE GENOMIC DNA]</scope>
    <source>
        <strain evidence="9">SB210</strain>
    </source>
</reference>
<dbReference type="InterPro" id="IPR011992">
    <property type="entry name" value="EF-hand-dom_pair"/>
</dbReference>
<keyword evidence="3" id="KW-0479">Metal-binding</keyword>
<dbReference type="GeneID" id="7836871"/>
<keyword evidence="5" id="KW-0106">Calcium</keyword>
<feature type="domain" description="EF-hand" evidence="7">
    <location>
        <begin position="277"/>
        <end position="312"/>
    </location>
</feature>
<evidence type="ECO:0000313" key="8">
    <source>
        <dbReference type="EMBL" id="EAS02754.2"/>
    </source>
</evidence>
<protein>
    <submittedName>
        <fullName evidence="8">EF hand protein</fullName>
    </submittedName>
</protein>
<dbReference type="STRING" id="312017.I7M9T1"/>
<keyword evidence="9" id="KW-1185">Reference proteome</keyword>
<dbReference type="InParanoid" id="I7M9T1"/>
<dbReference type="Proteomes" id="UP000009168">
    <property type="component" value="Unassembled WGS sequence"/>
</dbReference>
<evidence type="ECO:0000256" key="3">
    <source>
        <dbReference type="ARBA" id="ARBA00022723"/>
    </source>
</evidence>
<feature type="domain" description="EF-hand" evidence="7">
    <location>
        <begin position="354"/>
        <end position="389"/>
    </location>
</feature>
<dbReference type="InterPro" id="IPR028846">
    <property type="entry name" value="Recoverin"/>
</dbReference>
<dbReference type="OrthoDB" id="311768at2759"/>
<dbReference type="Pfam" id="PF13405">
    <property type="entry name" value="EF-hand_6"/>
    <property type="match status" value="1"/>
</dbReference>
<dbReference type="SUPFAM" id="SSF47473">
    <property type="entry name" value="EF-hand"/>
    <property type="match status" value="2"/>
</dbReference>
<dbReference type="KEGG" id="tet:TTHERM_00348440"/>
<keyword evidence="4" id="KW-0677">Repeat</keyword>
<dbReference type="InterPro" id="IPR002048">
    <property type="entry name" value="EF_hand_dom"/>
</dbReference>
<evidence type="ECO:0000259" key="7">
    <source>
        <dbReference type="PROSITE" id="PS50222"/>
    </source>
</evidence>